<sequence>MKNRIVIKLFLLTTALCMFILATILFGQIYFFKKYYAARKVEDMKASITAFKKAYLQSSGKSQVIQKLERDFYQNKRSWIVPLDQYGNLVDANGFDLEIQLAASELRKFPDENIRFPMDYLVDKEESTNIASLFPIGMKVSAYGIKKGKTFIPYALGKLGTFPPGTLGALTPAQLQDLTGQSFWENKILENEVGKRLYKQEDSGPKPQPQRSKQEDRKSRSGISNQNTQKDLTAQTIRLNGTIKKVNESKVDETLPYSNDLFLNRMKTFQAQLLFNNVTYNFNSFYVLNYEKNDNKYKIFIQPFVDKNGQTLYLFSMTSLQPVDEAVQMLKDYYVYITGFVLLLILFTAFYYSKKIANPLLRINRITKKIANLNFSETVPITSKDEIGDLSRNINLLSRTLHSHITQLQQDIEKEKRLENTRKEFIAGVSHELKTPLSIMKSCITILRDGVAKHKKGYYLEALDKEVDKMNVMVMDMLELAKFESGTYKMKMDPFYINRAIDSVCEQLRLEMENKDLTIQKVIQPIEVVANRHRIEQVLTNFLTNAIRYTPKGHDIIITTEEKADQVKVGVENKGTYIDPEQIHKVWDRFYRGDASRRRSKGGTGLGLAISKNILEMHHVIYGAENTDDGVLFYFHLNKK</sequence>
<keyword evidence="7" id="KW-0547">Nucleotide-binding</keyword>
<dbReference type="CDD" id="cd00082">
    <property type="entry name" value="HisKA"/>
    <property type="match status" value="1"/>
</dbReference>
<keyword evidence="5" id="KW-0597">Phosphoprotein</keyword>
<dbReference type="SUPFAM" id="SSF47384">
    <property type="entry name" value="Homodimeric domain of signal transducing histidine kinase"/>
    <property type="match status" value="1"/>
</dbReference>
<dbReference type="SMART" id="SM00388">
    <property type="entry name" value="HisKA"/>
    <property type="match status" value="1"/>
</dbReference>
<dbReference type="SUPFAM" id="SSF158472">
    <property type="entry name" value="HAMP domain-like"/>
    <property type="match status" value="1"/>
</dbReference>
<keyword evidence="9" id="KW-0067">ATP-binding</keyword>
<dbReference type="SMART" id="SM00304">
    <property type="entry name" value="HAMP"/>
    <property type="match status" value="1"/>
</dbReference>
<keyword evidence="4" id="KW-1003">Cell membrane</keyword>
<dbReference type="InterPro" id="IPR003660">
    <property type="entry name" value="HAMP_dom"/>
</dbReference>
<dbReference type="AlphaFoldDB" id="A0A8J2YLV8"/>
<comment type="subcellular location">
    <subcellularLocation>
        <location evidence="2">Cell membrane</location>
        <topology evidence="2">Multi-pass membrane protein</topology>
    </subcellularLocation>
</comment>
<reference evidence="16" key="1">
    <citation type="journal article" date="2014" name="Int. J. Syst. Evol. Microbiol.">
        <title>Complete genome sequence of Corynebacterium casei LMG S-19264T (=DSM 44701T), isolated from a smear-ripened cheese.</title>
        <authorList>
            <consortium name="US DOE Joint Genome Institute (JGI-PGF)"/>
            <person name="Walter F."/>
            <person name="Albersmeier A."/>
            <person name="Kalinowski J."/>
            <person name="Ruckert C."/>
        </authorList>
    </citation>
    <scope>NUCLEOTIDE SEQUENCE</scope>
    <source>
        <strain evidence="16">CGMCC 1.15371</strain>
    </source>
</reference>
<keyword evidence="10" id="KW-0902">Two-component regulatory system</keyword>
<feature type="domain" description="Histidine kinase" evidence="14">
    <location>
        <begin position="428"/>
        <end position="640"/>
    </location>
</feature>
<accession>A0A8J2YLV8</accession>
<dbReference type="EC" id="2.7.13.3" evidence="3"/>
<dbReference type="PROSITE" id="PS50885">
    <property type="entry name" value="HAMP"/>
    <property type="match status" value="1"/>
</dbReference>
<feature type="compositionally biased region" description="Basic and acidic residues" evidence="12">
    <location>
        <begin position="195"/>
        <end position="204"/>
    </location>
</feature>
<dbReference type="PANTHER" id="PTHR45453:SF3">
    <property type="entry name" value="HISTIDINE KINASE"/>
    <property type="match status" value="1"/>
</dbReference>
<dbReference type="SMART" id="SM00387">
    <property type="entry name" value="HATPase_c"/>
    <property type="match status" value="1"/>
</dbReference>
<evidence type="ECO:0000256" key="11">
    <source>
        <dbReference type="ARBA" id="ARBA00023136"/>
    </source>
</evidence>
<dbReference type="Gene3D" id="3.30.565.10">
    <property type="entry name" value="Histidine kinase-like ATPase, C-terminal domain"/>
    <property type="match status" value="1"/>
</dbReference>
<keyword evidence="8 16" id="KW-0418">Kinase</keyword>
<dbReference type="PRINTS" id="PR00344">
    <property type="entry name" value="BCTRLSENSOR"/>
</dbReference>
<dbReference type="Pfam" id="PF00512">
    <property type="entry name" value="HisKA"/>
    <property type="match status" value="1"/>
</dbReference>
<dbReference type="Pfam" id="PF02518">
    <property type="entry name" value="HATPase_c"/>
    <property type="match status" value="1"/>
</dbReference>
<feature type="transmembrane region" description="Helical" evidence="13">
    <location>
        <begin position="333"/>
        <end position="352"/>
    </location>
</feature>
<dbReference type="InterPro" id="IPR036097">
    <property type="entry name" value="HisK_dim/P_sf"/>
</dbReference>
<evidence type="ECO:0000256" key="12">
    <source>
        <dbReference type="SAM" id="MobiDB-lite"/>
    </source>
</evidence>
<comment type="catalytic activity">
    <reaction evidence="1">
        <text>ATP + protein L-histidine = ADP + protein N-phospho-L-histidine.</text>
        <dbReference type="EC" id="2.7.13.3"/>
    </reaction>
</comment>
<keyword evidence="11 13" id="KW-0472">Membrane</keyword>
<evidence type="ECO:0000313" key="16">
    <source>
        <dbReference type="EMBL" id="GGE51830.1"/>
    </source>
</evidence>
<protein>
    <recommendedName>
        <fullName evidence="3">histidine kinase</fullName>
        <ecNumber evidence="3">2.7.13.3</ecNumber>
    </recommendedName>
</protein>
<evidence type="ECO:0000256" key="9">
    <source>
        <dbReference type="ARBA" id="ARBA00022840"/>
    </source>
</evidence>
<dbReference type="FunFam" id="1.10.287.130:FF:000001">
    <property type="entry name" value="Two-component sensor histidine kinase"/>
    <property type="match status" value="1"/>
</dbReference>
<proteinExistence type="predicted"/>
<evidence type="ECO:0000259" key="15">
    <source>
        <dbReference type="PROSITE" id="PS50885"/>
    </source>
</evidence>
<evidence type="ECO:0000256" key="2">
    <source>
        <dbReference type="ARBA" id="ARBA00004651"/>
    </source>
</evidence>
<evidence type="ECO:0000256" key="10">
    <source>
        <dbReference type="ARBA" id="ARBA00023012"/>
    </source>
</evidence>
<dbReference type="InterPro" id="IPR003661">
    <property type="entry name" value="HisK_dim/P_dom"/>
</dbReference>
<keyword evidence="13" id="KW-0812">Transmembrane</keyword>
<dbReference type="GO" id="GO:0005886">
    <property type="term" value="C:plasma membrane"/>
    <property type="evidence" value="ECO:0007669"/>
    <property type="project" value="UniProtKB-SubCell"/>
</dbReference>
<dbReference type="InterPro" id="IPR036890">
    <property type="entry name" value="HATPase_C_sf"/>
</dbReference>
<dbReference type="Proteomes" id="UP000628775">
    <property type="component" value="Unassembled WGS sequence"/>
</dbReference>
<gene>
    <name evidence="16" type="ORF">GCM10011391_33280</name>
</gene>
<evidence type="ECO:0000256" key="4">
    <source>
        <dbReference type="ARBA" id="ARBA00022475"/>
    </source>
</evidence>
<dbReference type="RefSeq" id="WP_188696956.1">
    <property type="nucleotide sequence ID" value="NZ_BMIR01000020.1"/>
</dbReference>
<keyword evidence="13" id="KW-1133">Transmembrane helix</keyword>
<dbReference type="PROSITE" id="PS50109">
    <property type="entry name" value="HIS_KIN"/>
    <property type="match status" value="1"/>
</dbReference>
<evidence type="ECO:0000256" key="8">
    <source>
        <dbReference type="ARBA" id="ARBA00022777"/>
    </source>
</evidence>
<dbReference type="FunFam" id="3.30.565.10:FF:000006">
    <property type="entry name" value="Sensor histidine kinase WalK"/>
    <property type="match status" value="1"/>
</dbReference>
<dbReference type="InterPro" id="IPR004358">
    <property type="entry name" value="Sig_transdc_His_kin-like_C"/>
</dbReference>
<dbReference type="Gene3D" id="6.10.340.10">
    <property type="match status" value="1"/>
</dbReference>
<dbReference type="CDD" id="cd06225">
    <property type="entry name" value="HAMP"/>
    <property type="match status" value="1"/>
</dbReference>
<evidence type="ECO:0000256" key="13">
    <source>
        <dbReference type="SAM" id="Phobius"/>
    </source>
</evidence>
<evidence type="ECO:0000256" key="7">
    <source>
        <dbReference type="ARBA" id="ARBA00022741"/>
    </source>
</evidence>
<dbReference type="GO" id="GO:0005524">
    <property type="term" value="F:ATP binding"/>
    <property type="evidence" value="ECO:0007669"/>
    <property type="project" value="UniProtKB-KW"/>
</dbReference>
<evidence type="ECO:0000259" key="14">
    <source>
        <dbReference type="PROSITE" id="PS50109"/>
    </source>
</evidence>
<dbReference type="GO" id="GO:0016036">
    <property type="term" value="P:cellular response to phosphate starvation"/>
    <property type="evidence" value="ECO:0007669"/>
    <property type="project" value="TreeGrafter"/>
</dbReference>
<keyword evidence="17" id="KW-1185">Reference proteome</keyword>
<evidence type="ECO:0000256" key="6">
    <source>
        <dbReference type="ARBA" id="ARBA00022679"/>
    </source>
</evidence>
<dbReference type="GO" id="GO:0000155">
    <property type="term" value="F:phosphorelay sensor kinase activity"/>
    <property type="evidence" value="ECO:0007669"/>
    <property type="project" value="InterPro"/>
</dbReference>
<reference evidence="16" key="2">
    <citation type="submission" date="2020-09" db="EMBL/GenBank/DDBJ databases">
        <authorList>
            <person name="Sun Q."/>
            <person name="Zhou Y."/>
        </authorList>
    </citation>
    <scope>NUCLEOTIDE SEQUENCE</scope>
    <source>
        <strain evidence="16">CGMCC 1.15371</strain>
    </source>
</reference>
<dbReference type="SUPFAM" id="SSF55874">
    <property type="entry name" value="ATPase domain of HSP90 chaperone/DNA topoisomerase II/histidine kinase"/>
    <property type="match status" value="1"/>
</dbReference>
<name>A0A8J2YLV8_9BACL</name>
<feature type="compositionally biased region" description="Polar residues" evidence="12">
    <location>
        <begin position="221"/>
        <end position="231"/>
    </location>
</feature>
<evidence type="ECO:0000256" key="5">
    <source>
        <dbReference type="ARBA" id="ARBA00022553"/>
    </source>
</evidence>
<dbReference type="GO" id="GO:0004721">
    <property type="term" value="F:phosphoprotein phosphatase activity"/>
    <property type="evidence" value="ECO:0007669"/>
    <property type="project" value="TreeGrafter"/>
</dbReference>
<evidence type="ECO:0000256" key="3">
    <source>
        <dbReference type="ARBA" id="ARBA00012438"/>
    </source>
</evidence>
<comment type="caution">
    <text evidence="16">The sequence shown here is derived from an EMBL/GenBank/DDBJ whole genome shotgun (WGS) entry which is preliminary data.</text>
</comment>
<evidence type="ECO:0000256" key="1">
    <source>
        <dbReference type="ARBA" id="ARBA00000085"/>
    </source>
</evidence>
<keyword evidence="6" id="KW-0808">Transferase</keyword>
<dbReference type="InterPro" id="IPR005467">
    <property type="entry name" value="His_kinase_dom"/>
</dbReference>
<dbReference type="EMBL" id="BMIR01000020">
    <property type="protein sequence ID" value="GGE51830.1"/>
    <property type="molecule type" value="Genomic_DNA"/>
</dbReference>
<evidence type="ECO:0000313" key="17">
    <source>
        <dbReference type="Proteomes" id="UP000628775"/>
    </source>
</evidence>
<dbReference type="Gene3D" id="1.10.287.130">
    <property type="match status" value="1"/>
</dbReference>
<organism evidence="16 17">
    <name type="scientific">Pullulanibacillus camelliae</name>
    <dbReference type="NCBI Taxonomy" id="1707096"/>
    <lineage>
        <taxon>Bacteria</taxon>
        <taxon>Bacillati</taxon>
        <taxon>Bacillota</taxon>
        <taxon>Bacilli</taxon>
        <taxon>Bacillales</taxon>
        <taxon>Sporolactobacillaceae</taxon>
        <taxon>Pullulanibacillus</taxon>
    </lineage>
</organism>
<dbReference type="PANTHER" id="PTHR45453">
    <property type="entry name" value="PHOSPHATE REGULON SENSOR PROTEIN PHOR"/>
    <property type="match status" value="1"/>
</dbReference>
<dbReference type="Pfam" id="PF00672">
    <property type="entry name" value="HAMP"/>
    <property type="match status" value="1"/>
</dbReference>
<dbReference type="InterPro" id="IPR050351">
    <property type="entry name" value="BphY/WalK/GraS-like"/>
</dbReference>
<dbReference type="InterPro" id="IPR003594">
    <property type="entry name" value="HATPase_dom"/>
</dbReference>
<feature type="region of interest" description="Disordered" evidence="12">
    <location>
        <begin position="195"/>
        <end position="231"/>
    </location>
</feature>
<feature type="domain" description="HAMP" evidence="15">
    <location>
        <begin position="354"/>
        <end position="406"/>
    </location>
</feature>